<dbReference type="GO" id="GO:0030288">
    <property type="term" value="C:outer membrane-bounded periplasmic space"/>
    <property type="evidence" value="ECO:0007669"/>
    <property type="project" value="InterPro"/>
</dbReference>
<evidence type="ECO:0000256" key="4">
    <source>
        <dbReference type="ARBA" id="ARBA00023251"/>
    </source>
</evidence>
<dbReference type="Gene3D" id="3.40.710.10">
    <property type="entry name" value="DD-peptidase/beta-lactamase superfamily"/>
    <property type="match status" value="1"/>
</dbReference>
<keyword evidence="4 5" id="KW-0046">Antibiotic resistance</keyword>
<name>A0A919IT74_9ACTN</name>
<feature type="domain" description="Beta-lactamase-related" evidence="6">
    <location>
        <begin position="3"/>
        <end position="290"/>
    </location>
</feature>
<dbReference type="InterPro" id="IPR012338">
    <property type="entry name" value="Beta-lactam/transpept-like"/>
</dbReference>
<comment type="catalytic activity">
    <reaction evidence="1 5">
        <text>a beta-lactam + H2O = a substituted beta-amino acid</text>
        <dbReference type="Rhea" id="RHEA:20401"/>
        <dbReference type="ChEBI" id="CHEBI:15377"/>
        <dbReference type="ChEBI" id="CHEBI:35627"/>
        <dbReference type="ChEBI" id="CHEBI:140347"/>
        <dbReference type="EC" id="3.5.2.6"/>
    </reaction>
</comment>
<dbReference type="EMBL" id="BOMH01000085">
    <property type="protein sequence ID" value="GID70857.1"/>
    <property type="molecule type" value="Genomic_DNA"/>
</dbReference>
<sequence length="303" mass="31146">MAAAATISRQGQQVAGLGADRAADFEIGSISKGVTGLLYADALARGEVDRSTTLGDLLPLGDCPAARVTLTSLSTHHSGLPRLAASSAPLRRSAALWFRGTNPYGDSLDQLIAQARSVPVGKPRARYSNLGFQLLGHAIATAAGVSYRQLVGERIAGPLGLDAFYAPTTPVELRPGALTGRNRLGRARQPWTGEAVAPAGGIRASIEAMARLTAALLDGSAPGLSALDPVTRFAGPAVGIGAAWITLEHNGRTVTWHNGGTGGFRSWLGLDRAAGAGVVILTATSAAVDRHGFTLLAETGHHT</sequence>
<organism evidence="7 8">
    <name type="scientific">Actinoplanes cyaneus</name>
    <dbReference type="NCBI Taxonomy" id="52696"/>
    <lineage>
        <taxon>Bacteria</taxon>
        <taxon>Bacillati</taxon>
        <taxon>Actinomycetota</taxon>
        <taxon>Actinomycetes</taxon>
        <taxon>Micromonosporales</taxon>
        <taxon>Micromonosporaceae</taxon>
        <taxon>Actinoplanes</taxon>
    </lineage>
</organism>
<dbReference type="Pfam" id="PF00144">
    <property type="entry name" value="Beta-lactamase"/>
    <property type="match status" value="1"/>
</dbReference>
<evidence type="ECO:0000313" key="8">
    <source>
        <dbReference type="Proteomes" id="UP000619479"/>
    </source>
</evidence>
<dbReference type="PROSITE" id="PS00336">
    <property type="entry name" value="BETA_LACTAMASE_C"/>
    <property type="match status" value="1"/>
</dbReference>
<dbReference type="AlphaFoldDB" id="A0A919IT74"/>
<dbReference type="EC" id="3.5.2.6" evidence="5"/>
<dbReference type="PANTHER" id="PTHR46825">
    <property type="entry name" value="D-ALANYL-D-ALANINE-CARBOXYPEPTIDASE/ENDOPEPTIDASE AMPH"/>
    <property type="match status" value="1"/>
</dbReference>
<dbReference type="GO" id="GO:0046677">
    <property type="term" value="P:response to antibiotic"/>
    <property type="evidence" value="ECO:0007669"/>
    <property type="project" value="UniProtKB-UniRule"/>
</dbReference>
<evidence type="ECO:0000256" key="1">
    <source>
        <dbReference type="ARBA" id="ARBA00001526"/>
    </source>
</evidence>
<dbReference type="SUPFAM" id="SSF56601">
    <property type="entry name" value="beta-lactamase/transpeptidase-like"/>
    <property type="match status" value="1"/>
</dbReference>
<evidence type="ECO:0000256" key="5">
    <source>
        <dbReference type="RuleBase" id="RU361140"/>
    </source>
</evidence>
<dbReference type="PANTHER" id="PTHR46825:SF9">
    <property type="entry name" value="BETA-LACTAMASE-RELATED DOMAIN-CONTAINING PROTEIN"/>
    <property type="match status" value="1"/>
</dbReference>
<comment type="similarity">
    <text evidence="2 5">Belongs to the class-C beta-lactamase family.</text>
</comment>
<proteinExistence type="inferred from homology"/>
<gene>
    <name evidence="7" type="ORF">Acy02nite_87380</name>
</gene>
<evidence type="ECO:0000256" key="2">
    <source>
        <dbReference type="ARBA" id="ARBA00007840"/>
    </source>
</evidence>
<keyword evidence="8" id="KW-1185">Reference proteome</keyword>
<evidence type="ECO:0000259" key="6">
    <source>
        <dbReference type="Pfam" id="PF00144"/>
    </source>
</evidence>
<reference evidence="7" key="1">
    <citation type="submission" date="2021-01" db="EMBL/GenBank/DDBJ databases">
        <title>Whole genome shotgun sequence of Actinoplanes cyaneus NBRC 14990.</title>
        <authorList>
            <person name="Komaki H."/>
            <person name="Tamura T."/>
        </authorList>
    </citation>
    <scope>NUCLEOTIDE SEQUENCE</scope>
    <source>
        <strain evidence="7">NBRC 14990</strain>
    </source>
</reference>
<evidence type="ECO:0000313" key="7">
    <source>
        <dbReference type="EMBL" id="GID70857.1"/>
    </source>
</evidence>
<dbReference type="InterPro" id="IPR001466">
    <property type="entry name" value="Beta-lactam-related"/>
</dbReference>
<evidence type="ECO:0000256" key="3">
    <source>
        <dbReference type="ARBA" id="ARBA00022801"/>
    </source>
</evidence>
<dbReference type="Proteomes" id="UP000619479">
    <property type="component" value="Unassembled WGS sequence"/>
</dbReference>
<dbReference type="GO" id="GO:0017001">
    <property type="term" value="P:antibiotic catabolic process"/>
    <property type="evidence" value="ECO:0007669"/>
    <property type="project" value="InterPro"/>
</dbReference>
<dbReference type="InterPro" id="IPR050491">
    <property type="entry name" value="AmpC-like"/>
</dbReference>
<dbReference type="GO" id="GO:0008800">
    <property type="term" value="F:beta-lactamase activity"/>
    <property type="evidence" value="ECO:0007669"/>
    <property type="project" value="UniProtKB-UniRule"/>
</dbReference>
<accession>A0A919IT74</accession>
<dbReference type="InterPro" id="IPR001586">
    <property type="entry name" value="Beta-lactam_class-C_AS"/>
</dbReference>
<protein>
    <recommendedName>
        <fullName evidence="5">Beta-lactamase</fullName>
        <ecNumber evidence="5">3.5.2.6</ecNumber>
    </recommendedName>
</protein>
<keyword evidence="3 5" id="KW-0378">Hydrolase</keyword>
<comment type="caution">
    <text evidence="7">The sequence shown here is derived from an EMBL/GenBank/DDBJ whole genome shotgun (WGS) entry which is preliminary data.</text>
</comment>